<sequence>MARFIMAGPLQAGIFVIFMTFVTALAPPLAVLGNAAIALVTLRSGWQKGVVLAIVASITLGLLFSAQNSLGQGLAIGLLQWLPIVGFAWILFRTVSWSITLQAIMGTIIFGLVIFQILIPDIATYWTSTLTSLFEPLKGKEEFSAIDIKQQIETLAPHMTWLSAASFTVISVVSLLIGRYWQAKLYNPGGFGEEFRAITVGKPAAFVVIALTTAALLSDHVLIQAMLMAGMIVFLFHGLGLAHSLVHAGKIHKGLLFLMYFLMFILPVMILVMLATLAIIDSFADFRSKLDIDKP</sequence>
<keyword evidence="1" id="KW-0472">Membrane</keyword>
<dbReference type="EMBL" id="CACVAY010000110">
    <property type="protein sequence ID" value="CAA6822161.1"/>
    <property type="molecule type" value="Genomic_DNA"/>
</dbReference>
<evidence type="ECO:0008006" key="3">
    <source>
        <dbReference type="Google" id="ProtNLM"/>
    </source>
</evidence>
<feature type="transmembrane region" description="Helical" evidence="1">
    <location>
        <begin position="254"/>
        <end position="280"/>
    </location>
</feature>
<name>A0A6S6TGB8_9GAMM</name>
<feature type="transmembrane region" description="Helical" evidence="1">
    <location>
        <begin position="12"/>
        <end position="42"/>
    </location>
</feature>
<feature type="transmembrane region" description="Helical" evidence="1">
    <location>
        <begin position="159"/>
        <end position="178"/>
    </location>
</feature>
<dbReference type="AlphaFoldDB" id="A0A6S6TGB8"/>
<gene>
    <name evidence="2" type="ORF">HELGO_WM6316</name>
</gene>
<reference evidence="2" key="1">
    <citation type="submission" date="2020-01" db="EMBL/GenBank/DDBJ databases">
        <authorList>
            <person name="Meier V. D."/>
            <person name="Meier V D."/>
        </authorList>
    </citation>
    <scope>NUCLEOTIDE SEQUENCE</scope>
    <source>
        <strain evidence="2">HLG_WM_MAG_07</strain>
    </source>
</reference>
<organism evidence="2">
    <name type="scientific">uncultured Thiotrichaceae bacterium</name>
    <dbReference type="NCBI Taxonomy" id="298394"/>
    <lineage>
        <taxon>Bacteria</taxon>
        <taxon>Pseudomonadati</taxon>
        <taxon>Pseudomonadota</taxon>
        <taxon>Gammaproteobacteria</taxon>
        <taxon>Thiotrichales</taxon>
        <taxon>Thiotrichaceae</taxon>
        <taxon>environmental samples</taxon>
    </lineage>
</organism>
<feature type="transmembrane region" description="Helical" evidence="1">
    <location>
        <begin position="223"/>
        <end position="242"/>
    </location>
</feature>
<protein>
    <recommendedName>
        <fullName evidence="3">DUF2232 domain-containing protein</fullName>
    </recommendedName>
</protein>
<keyword evidence="1" id="KW-0812">Transmembrane</keyword>
<evidence type="ECO:0000313" key="2">
    <source>
        <dbReference type="EMBL" id="CAA6822161.1"/>
    </source>
</evidence>
<proteinExistence type="predicted"/>
<accession>A0A6S6TGB8</accession>
<feature type="transmembrane region" description="Helical" evidence="1">
    <location>
        <begin position="99"/>
        <end position="119"/>
    </location>
</feature>
<feature type="transmembrane region" description="Helical" evidence="1">
    <location>
        <begin position="73"/>
        <end position="92"/>
    </location>
</feature>
<keyword evidence="1" id="KW-1133">Transmembrane helix</keyword>
<evidence type="ECO:0000256" key="1">
    <source>
        <dbReference type="SAM" id="Phobius"/>
    </source>
</evidence>
<feature type="transmembrane region" description="Helical" evidence="1">
    <location>
        <begin position="199"/>
        <end position="217"/>
    </location>
</feature>
<feature type="transmembrane region" description="Helical" evidence="1">
    <location>
        <begin position="49"/>
        <end position="67"/>
    </location>
</feature>